<comment type="caution">
    <text evidence="1">The sequence shown here is derived from an EMBL/GenBank/DDBJ whole genome shotgun (WGS) entry which is preliminary data.</text>
</comment>
<sequence>MAFHWGPTESTLVSKLINNGKWSTSIRWPSTHLEVWEDITRARVGGTRADIHIWMGSKDTEDVDHLFFRCGYSSFIWLSLLAKIGLPRNASHTLLAWVEILYQLHLQPAMLKVVKVIFATTIGLIWKERCSHIFHSQSRHKSPLLLHIIETAVLRLSKQPLYAEPCSEVEKTERNLGIIFTTKTFQDIFFAWDPRPDSWVKCNSDGSLSDDRVGFGALLHDSQGQFLIGQTSLVPLASINHLELLGVKSGALLCLQLNLDKGSGMGSIRGRLIETSRPGRGG</sequence>
<dbReference type="EMBL" id="JAUJYO010000016">
    <property type="protein sequence ID" value="KAK1295552.1"/>
    <property type="molecule type" value="Genomic_DNA"/>
</dbReference>
<gene>
    <name evidence="1" type="ORF">QJS10_CPA16g00372</name>
</gene>
<dbReference type="Proteomes" id="UP001180020">
    <property type="component" value="Unassembled WGS sequence"/>
</dbReference>
<name>A0AAV9D5U2_ACOCL</name>
<keyword evidence="2" id="KW-1185">Reference proteome</keyword>
<evidence type="ECO:0008006" key="3">
    <source>
        <dbReference type="Google" id="ProtNLM"/>
    </source>
</evidence>
<evidence type="ECO:0000313" key="1">
    <source>
        <dbReference type="EMBL" id="KAK1295552.1"/>
    </source>
</evidence>
<organism evidence="1 2">
    <name type="scientific">Acorus calamus</name>
    <name type="common">Sweet flag</name>
    <dbReference type="NCBI Taxonomy" id="4465"/>
    <lineage>
        <taxon>Eukaryota</taxon>
        <taxon>Viridiplantae</taxon>
        <taxon>Streptophyta</taxon>
        <taxon>Embryophyta</taxon>
        <taxon>Tracheophyta</taxon>
        <taxon>Spermatophyta</taxon>
        <taxon>Magnoliopsida</taxon>
        <taxon>Liliopsida</taxon>
        <taxon>Acoraceae</taxon>
        <taxon>Acorus</taxon>
    </lineage>
</organism>
<evidence type="ECO:0000313" key="2">
    <source>
        <dbReference type="Proteomes" id="UP001180020"/>
    </source>
</evidence>
<reference evidence="1" key="1">
    <citation type="journal article" date="2023" name="Nat. Commun.">
        <title>Diploid and tetraploid genomes of Acorus and the evolution of monocots.</title>
        <authorList>
            <person name="Ma L."/>
            <person name="Liu K.W."/>
            <person name="Li Z."/>
            <person name="Hsiao Y.Y."/>
            <person name="Qi Y."/>
            <person name="Fu T."/>
            <person name="Tang G.D."/>
            <person name="Zhang D."/>
            <person name="Sun W.H."/>
            <person name="Liu D.K."/>
            <person name="Li Y."/>
            <person name="Chen G.Z."/>
            <person name="Liu X.D."/>
            <person name="Liao X.Y."/>
            <person name="Jiang Y.T."/>
            <person name="Yu X."/>
            <person name="Hao Y."/>
            <person name="Huang J."/>
            <person name="Zhao X.W."/>
            <person name="Ke S."/>
            <person name="Chen Y.Y."/>
            <person name="Wu W.L."/>
            <person name="Hsu J.L."/>
            <person name="Lin Y.F."/>
            <person name="Huang M.D."/>
            <person name="Li C.Y."/>
            <person name="Huang L."/>
            <person name="Wang Z.W."/>
            <person name="Zhao X."/>
            <person name="Zhong W.Y."/>
            <person name="Peng D.H."/>
            <person name="Ahmad S."/>
            <person name="Lan S."/>
            <person name="Zhang J.S."/>
            <person name="Tsai W.C."/>
            <person name="Van de Peer Y."/>
            <person name="Liu Z.J."/>
        </authorList>
    </citation>
    <scope>NUCLEOTIDE SEQUENCE</scope>
    <source>
        <strain evidence="1">CP</strain>
    </source>
</reference>
<accession>A0AAV9D5U2</accession>
<proteinExistence type="predicted"/>
<dbReference type="AlphaFoldDB" id="A0AAV9D5U2"/>
<reference evidence="1" key="2">
    <citation type="submission" date="2023-06" db="EMBL/GenBank/DDBJ databases">
        <authorList>
            <person name="Ma L."/>
            <person name="Liu K.-W."/>
            <person name="Li Z."/>
            <person name="Hsiao Y.-Y."/>
            <person name="Qi Y."/>
            <person name="Fu T."/>
            <person name="Tang G."/>
            <person name="Zhang D."/>
            <person name="Sun W.-H."/>
            <person name="Liu D.-K."/>
            <person name="Li Y."/>
            <person name="Chen G.-Z."/>
            <person name="Liu X.-D."/>
            <person name="Liao X.-Y."/>
            <person name="Jiang Y.-T."/>
            <person name="Yu X."/>
            <person name="Hao Y."/>
            <person name="Huang J."/>
            <person name="Zhao X.-W."/>
            <person name="Ke S."/>
            <person name="Chen Y.-Y."/>
            <person name="Wu W.-L."/>
            <person name="Hsu J.-L."/>
            <person name="Lin Y.-F."/>
            <person name="Huang M.-D."/>
            <person name="Li C.-Y."/>
            <person name="Huang L."/>
            <person name="Wang Z.-W."/>
            <person name="Zhao X."/>
            <person name="Zhong W.-Y."/>
            <person name="Peng D.-H."/>
            <person name="Ahmad S."/>
            <person name="Lan S."/>
            <person name="Zhang J.-S."/>
            <person name="Tsai W.-C."/>
            <person name="Van De Peer Y."/>
            <person name="Liu Z.-J."/>
        </authorList>
    </citation>
    <scope>NUCLEOTIDE SEQUENCE</scope>
    <source>
        <strain evidence="1">CP</strain>
        <tissue evidence="1">Leaves</tissue>
    </source>
</reference>
<protein>
    <recommendedName>
        <fullName evidence="3">RNase H type-1 domain-containing protein</fullName>
    </recommendedName>
</protein>